<evidence type="ECO:0000256" key="2">
    <source>
        <dbReference type="ARBA" id="ARBA00023015"/>
    </source>
</evidence>
<evidence type="ECO:0000313" key="6">
    <source>
        <dbReference type="EMBL" id="TXK83221.1"/>
    </source>
</evidence>
<dbReference type="InterPro" id="IPR013324">
    <property type="entry name" value="RNA_pol_sigma_r3/r4-like"/>
</dbReference>
<dbReference type="InterPro" id="IPR013325">
    <property type="entry name" value="RNA_pol_sigma_r2"/>
</dbReference>
<gene>
    <name evidence="6" type="ORF">FU839_02820</name>
</gene>
<keyword evidence="4" id="KW-0804">Transcription</keyword>
<dbReference type="GO" id="GO:0003677">
    <property type="term" value="F:DNA binding"/>
    <property type="evidence" value="ECO:0007669"/>
    <property type="project" value="InterPro"/>
</dbReference>
<dbReference type="InterPro" id="IPR036388">
    <property type="entry name" value="WH-like_DNA-bd_sf"/>
</dbReference>
<feature type="domain" description="RNA polymerase sigma factor 70 region 4 type 2" evidence="5">
    <location>
        <begin position="102"/>
        <end position="152"/>
    </location>
</feature>
<dbReference type="AlphaFoldDB" id="A0A5C8M1H5"/>
<dbReference type="InterPro" id="IPR014284">
    <property type="entry name" value="RNA_pol_sigma-70_dom"/>
</dbReference>
<dbReference type="SUPFAM" id="SSF88659">
    <property type="entry name" value="Sigma3 and sigma4 domains of RNA polymerase sigma factors"/>
    <property type="match status" value="1"/>
</dbReference>
<keyword evidence="7" id="KW-1185">Reference proteome</keyword>
<dbReference type="GO" id="GO:0016987">
    <property type="term" value="F:sigma factor activity"/>
    <property type="evidence" value="ECO:0007669"/>
    <property type="project" value="UniProtKB-KW"/>
</dbReference>
<proteinExistence type="inferred from homology"/>
<dbReference type="InterPro" id="IPR039425">
    <property type="entry name" value="RNA_pol_sigma-70-like"/>
</dbReference>
<organism evidence="6 7">
    <name type="scientific">Rheinheimera tangshanensis</name>
    <dbReference type="NCBI Taxonomy" id="400153"/>
    <lineage>
        <taxon>Bacteria</taxon>
        <taxon>Pseudomonadati</taxon>
        <taxon>Pseudomonadota</taxon>
        <taxon>Gammaproteobacteria</taxon>
        <taxon>Chromatiales</taxon>
        <taxon>Chromatiaceae</taxon>
        <taxon>Rheinheimera</taxon>
    </lineage>
</organism>
<keyword evidence="3" id="KW-0731">Sigma factor</keyword>
<comment type="similarity">
    <text evidence="1">Belongs to the sigma-70 factor family. ECF subfamily.</text>
</comment>
<evidence type="ECO:0000256" key="3">
    <source>
        <dbReference type="ARBA" id="ARBA00023082"/>
    </source>
</evidence>
<dbReference type="EMBL" id="VRLR01000001">
    <property type="protein sequence ID" value="TXK83221.1"/>
    <property type="molecule type" value="Genomic_DNA"/>
</dbReference>
<evidence type="ECO:0000256" key="1">
    <source>
        <dbReference type="ARBA" id="ARBA00010641"/>
    </source>
</evidence>
<dbReference type="PANTHER" id="PTHR43133:SF63">
    <property type="entry name" value="RNA POLYMERASE SIGMA FACTOR FECI-RELATED"/>
    <property type="match status" value="1"/>
</dbReference>
<dbReference type="NCBIfam" id="TIGR02937">
    <property type="entry name" value="sigma70-ECF"/>
    <property type="match status" value="1"/>
</dbReference>
<sequence>MSIVEKPEQDVHQVLKNAAPLARYLERNASSADAADIFQESIARVLEQAKQRPILNPLAYAFTVARHMLMRLKPVQAEEPDQVLCQSANPEEMASMQQTVDLLSQALSAMPPLRRQVFVLLRMEGKSRSEIATLLQMSEDAVSKHISRALADIQRLIDQSRVV</sequence>
<evidence type="ECO:0000256" key="4">
    <source>
        <dbReference type="ARBA" id="ARBA00023163"/>
    </source>
</evidence>
<accession>A0A5C8M1H5</accession>
<dbReference type="Proteomes" id="UP000321814">
    <property type="component" value="Unassembled WGS sequence"/>
</dbReference>
<dbReference type="RefSeq" id="WP_147903084.1">
    <property type="nucleotide sequence ID" value="NZ_BAAAGC010000002.1"/>
</dbReference>
<dbReference type="InterPro" id="IPR013249">
    <property type="entry name" value="RNA_pol_sigma70_r4_t2"/>
</dbReference>
<evidence type="ECO:0000313" key="7">
    <source>
        <dbReference type="Proteomes" id="UP000321814"/>
    </source>
</evidence>
<name>A0A5C8M1H5_9GAMM</name>
<dbReference type="PANTHER" id="PTHR43133">
    <property type="entry name" value="RNA POLYMERASE ECF-TYPE SIGMA FACTO"/>
    <property type="match status" value="1"/>
</dbReference>
<protein>
    <submittedName>
        <fullName evidence="6">Sigma-70 family RNA polymerase sigma factor</fullName>
    </submittedName>
</protein>
<dbReference type="OrthoDB" id="9797134at2"/>
<comment type="caution">
    <text evidence="6">The sequence shown here is derived from an EMBL/GenBank/DDBJ whole genome shotgun (WGS) entry which is preliminary data.</text>
</comment>
<dbReference type="Pfam" id="PF08281">
    <property type="entry name" value="Sigma70_r4_2"/>
    <property type="match status" value="1"/>
</dbReference>
<evidence type="ECO:0000259" key="5">
    <source>
        <dbReference type="Pfam" id="PF08281"/>
    </source>
</evidence>
<reference evidence="6 7" key="1">
    <citation type="submission" date="2019-08" db="EMBL/GenBank/DDBJ databases">
        <title>Draft genome analysis of Rheinheimera tangshanensis isolated from the roots of fresh rice plants (Oryza sativa).</title>
        <authorList>
            <person name="Yu Q."/>
            <person name="Qi Y."/>
            <person name="Zhang H."/>
            <person name="Pu J."/>
        </authorList>
    </citation>
    <scope>NUCLEOTIDE SEQUENCE [LARGE SCALE GENOMIC DNA]</scope>
    <source>
        <strain evidence="6 7">JA3-B52</strain>
    </source>
</reference>
<dbReference type="SUPFAM" id="SSF88946">
    <property type="entry name" value="Sigma2 domain of RNA polymerase sigma factors"/>
    <property type="match status" value="1"/>
</dbReference>
<dbReference type="GO" id="GO:0006352">
    <property type="term" value="P:DNA-templated transcription initiation"/>
    <property type="evidence" value="ECO:0007669"/>
    <property type="project" value="InterPro"/>
</dbReference>
<keyword evidence="2" id="KW-0805">Transcription regulation</keyword>
<dbReference type="Gene3D" id="1.10.10.10">
    <property type="entry name" value="Winged helix-like DNA-binding domain superfamily/Winged helix DNA-binding domain"/>
    <property type="match status" value="1"/>
</dbReference>